<dbReference type="Proteomes" id="UP000095751">
    <property type="component" value="Unassembled WGS sequence"/>
</dbReference>
<gene>
    <name evidence="2" type="ORF">FRACYDRAFT_253589</name>
</gene>
<evidence type="ECO:0000313" key="3">
    <source>
        <dbReference type="Proteomes" id="UP000095751"/>
    </source>
</evidence>
<name>A0A1E7EMA5_9STRA</name>
<organism evidence="2 3">
    <name type="scientific">Fragilariopsis cylindrus CCMP1102</name>
    <dbReference type="NCBI Taxonomy" id="635003"/>
    <lineage>
        <taxon>Eukaryota</taxon>
        <taxon>Sar</taxon>
        <taxon>Stramenopiles</taxon>
        <taxon>Ochrophyta</taxon>
        <taxon>Bacillariophyta</taxon>
        <taxon>Bacillariophyceae</taxon>
        <taxon>Bacillariophycidae</taxon>
        <taxon>Bacillariales</taxon>
        <taxon>Bacillariaceae</taxon>
        <taxon>Fragilariopsis</taxon>
    </lineage>
</organism>
<dbReference type="InParanoid" id="A0A1E7EMA5"/>
<dbReference type="AlphaFoldDB" id="A0A1E7EMA5"/>
<dbReference type="KEGG" id="fcy:FRACYDRAFT_253589"/>
<dbReference type="EMBL" id="KV784401">
    <property type="protein sequence ID" value="OEU06713.1"/>
    <property type="molecule type" value="Genomic_DNA"/>
</dbReference>
<reference evidence="2 3" key="1">
    <citation type="submission" date="2016-09" db="EMBL/GenBank/DDBJ databases">
        <title>Extensive genetic diversity and differential bi-allelic expression allows diatom success in the polar Southern Ocean.</title>
        <authorList>
            <consortium name="DOE Joint Genome Institute"/>
            <person name="Mock T."/>
            <person name="Otillar R.P."/>
            <person name="Strauss J."/>
            <person name="Dupont C."/>
            <person name="Frickenhaus S."/>
            <person name="Maumus F."/>
            <person name="Mcmullan M."/>
            <person name="Sanges R."/>
            <person name="Schmutz J."/>
            <person name="Toseland A."/>
            <person name="Valas R."/>
            <person name="Veluchamy A."/>
            <person name="Ward B.J."/>
            <person name="Allen A."/>
            <person name="Barry K."/>
            <person name="Falciatore A."/>
            <person name="Ferrante M."/>
            <person name="Fortunato A.E."/>
            <person name="Gloeckner G."/>
            <person name="Gruber A."/>
            <person name="Hipkin R."/>
            <person name="Janech M."/>
            <person name="Kroth P."/>
            <person name="Leese F."/>
            <person name="Lindquist E."/>
            <person name="Lyon B.R."/>
            <person name="Martin J."/>
            <person name="Mayer C."/>
            <person name="Parker M."/>
            <person name="Quesneville H."/>
            <person name="Raymond J."/>
            <person name="Uhlig C."/>
            <person name="Valentin K.U."/>
            <person name="Worden A.Z."/>
            <person name="Armbrust E.V."/>
            <person name="Bowler C."/>
            <person name="Green B."/>
            <person name="Moulton V."/>
            <person name="Van Oosterhout C."/>
            <person name="Grigoriev I."/>
        </authorList>
    </citation>
    <scope>NUCLEOTIDE SEQUENCE [LARGE SCALE GENOMIC DNA]</scope>
    <source>
        <strain evidence="2 3">CCMP1102</strain>
    </source>
</reference>
<proteinExistence type="predicted"/>
<evidence type="ECO:0000313" key="2">
    <source>
        <dbReference type="EMBL" id="OEU06713.1"/>
    </source>
</evidence>
<accession>A0A1E7EMA5</accession>
<keyword evidence="3" id="KW-1185">Reference proteome</keyword>
<evidence type="ECO:0000256" key="1">
    <source>
        <dbReference type="SAM" id="MobiDB-lite"/>
    </source>
</evidence>
<feature type="region of interest" description="Disordered" evidence="1">
    <location>
        <begin position="66"/>
        <end position="93"/>
    </location>
</feature>
<sequence>MPKKRRKTQDVSQLSNLSNLTGFGNAGFGASSSLDDCLAEMSNTVSATTTTTTTTTTTISDCIKGQNEDKKVESSSHNNSRSKTTREKQQPSWIRQAKISTAEGIDNWNRNFQIWAKGGIYHPGLLPNIDQEIARNFKVQELSTLLLSNEFVKGKDIRMTTFERWLLDSKHEEEEEDEEDNSGGGGSIVKGDPVLPLRSSPDSKASQRLLSELITCTSSNLKNKNNNKTSKKIPRQDAEKIIAKLCRTTNLTCQELLCQEDRYRKQSPLNKGDRINVSTKTTESSNVIVVSILYSRKRWKKPFCFKLNQNHYKLLKDRFMEIHAPSSTTLTNAPLFGGRNNNIMSSSDNTMTVW</sequence>
<feature type="region of interest" description="Disordered" evidence="1">
    <location>
        <begin position="169"/>
        <end position="202"/>
    </location>
</feature>
<protein>
    <submittedName>
        <fullName evidence="2">Uncharacterized protein</fullName>
    </submittedName>
</protein>